<name>A0A2U1JGX2_9FLAO</name>
<keyword evidence="3" id="KW-1185">Reference proteome</keyword>
<accession>A0A2U1JGX2</accession>
<evidence type="ECO:0000256" key="1">
    <source>
        <dbReference type="SAM" id="SignalP"/>
    </source>
</evidence>
<organism evidence="2 3">
    <name type="scientific">Flavobacterium psychrotolerans</name>
    <dbReference type="NCBI Taxonomy" id="2169410"/>
    <lineage>
        <taxon>Bacteria</taxon>
        <taxon>Pseudomonadati</taxon>
        <taxon>Bacteroidota</taxon>
        <taxon>Flavobacteriia</taxon>
        <taxon>Flavobacteriales</taxon>
        <taxon>Flavobacteriaceae</taxon>
        <taxon>Flavobacterium</taxon>
    </lineage>
</organism>
<gene>
    <name evidence="2" type="ORF">DB895_11500</name>
</gene>
<comment type="caution">
    <text evidence="2">The sequence shown here is derived from an EMBL/GenBank/DDBJ whole genome shotgun (WGS) entry which is preliminary data.</text>
</comment>
<evidence type="ECO:0008006" key="4">
    <source>
        <dbReference type="Google" id="ProtNLM"/>
    </source>
</evidence>
<dbReference type="Pfam" id="PF12099">
    <property type="entry name" value="DUF3575"/>
    <property type="match status" value="1"/>
</dbReference>
<dbReference type="InterPro" id="IPR021958">
    <property type="entry name" value="DUF3575"/>
</dbReference>
<dbReference type="EMBL" id="QCZI01000015">
    <property type="protein sequence ID" value="PWA04371.1"/>
    <property type="molecule type" value="Genomic_DNA"/>
</dbReference>
<feature type="signal peptide" evidence="1">
    <location>
        <begin position="1"/>
        <end position="17"/>
    </location>
</feature>
<proteinExistence type="predicted"/>
<feature type="chain" id="PRO_5015668103" description="DUF3575 domain-containing protein" evidence="1">
    <location>
        <begin position="18"/>
        <end position="191"/>
    </location>
</feature>
<dbReference type="OrthoDB" id="768080at2"/>
<dbReference type="RefSeq" id="WP_116725510.1">
    <property type="nucleotide sequence ID" value="NZ_QCZI01000015.1"/>
</dbReference>
<sequence>MKKFLFILLLFVQCMNAQDTMKSGLSKRHNEFRVNILTLIATSKLNLTYERFLSKNYSLGLSGNYSNSKKVNDDFDQGFRNTFQKYEITPFARYNFTTSINRYYFAEVFVSANGGNFRETVRLVDENNYGYYAIQKTTYTDLAIGASAGYKMYFKEKFGIEIIVGIGRNLINRAKSSDFPPRVGLSFGYRF</sequence>
<evidence type="ECO:0000313" key="3">
    <source>
        <dbReference type="Proteomes" id="UP000245449"/>
    </source>
</evidence>
<dbReference type="AlphaFoldDB" id="A0A2U1JGX2"/>
<reference evidence="2 3" key="1">
    <citation type="submission" date="2018-04" db="EMBL/GenBank/DDBJ databases">
        <title>Flavobacterium sp. nov., isolated from glacier ice.</title>
        <authorList>
            <person name="Liu Q."/>
            <person name="Xin Y.-H."/>
        </authorList>
    </citation>
    <scope>NUCLEOTIDE SEQUENCE [LARGE SCALE GENOMIC DNA]</scope>
    <source>
        <strain evidence="2 3">RB1R5</strain>
    </source>
</reference>
<keyword evidence="1" id="KW-0732">Signal</keyword>
<evidence type="ECO:0000313" key="2">
    <source>
        <dbReference type="EMBL" id="PWA04371.1"/>
    </source>
</evidence>
<dbReference type="Proteomes" id="UP000245449">
    <property type="component" value="Unassembled WGS sequence"/>
</dbReference>
<protein>
    <recommendedName>
        <fullName evidence="4">DUF3575 domain-containing protein</fullName>
    </recommendedName>
</protein>